<accession>A0A194W364</accession>
<evidence type="ECO:0000256" key="1">
    <source>
        <dbReference type="SAM" id="MobiDB-lite"/>
    </source>
</evidence>
<keyword evidence="4" id="KW-1185">Reference proteome</keyword>
<dbReference type="Pfam" id="PF13391">
    <property type="entry name" value="HNH_2"/>
    <property type="match status" value="1"/>
</dbReference>
<dbReference type="InterPro" id="IPR003615">
    <property type="entry name" value="HNH_nuc"/>
</dbReference>
<feature type="compositionally biased region" description="Low complexity" evidence="1">
    <location>
        <begin position="158"/>
        <end position="189"/>
    </location>
</feature>
<dbReference type="OrthoDB" id="2142759at2759"/>
<dbReference type="AlphaFoldDB" id="A0A194W364"/>
<dbReference type="EMBL" id="CM003103">
    <property type="protein sequence ID" value="KUI70971.1"/>
    <property type="molecule type" value="Genomic_DNA"/>
</dbReference>
<feature type="region of interest" description="Disordered" evidence="1">
    <location>
        <begin position="316"/>
        <end position="335"/>
    </location>
</feature>
<evidence type="ECO:0000313" key="3">
    <source>
        <dbReference type="EMBL" id="KUI70971.1"/>
    </source>
</evidence>
<evidence type="ECO:0000259" key="2">
    <source>
        <dbReference type="Pfam" id="PF13391"/>
    </source>
</evidence>
<proteinExistence type="predicted"/>
<feature type="domain" description="HNH nuclease" evidence="2">
    <location>
        <begin position="249"/>
        <end position="312"/>
    </location>
</feature>
<gene>
    <name evidence="3" type="ORF">VM1G_06389</name>
</gene>
<organism evidence="3 4">
    <name type="scientific">Cytospora mali</name>
    <name type="common">Apple Valsa canker fungus</name>
    <name type="synonym">Valsa mali</name>
    <dbReference type="NCBI Taxonomy" id="578113"/>
    <lineage>
        <taxon>Eukaryota</taxon>
        <taxon>Fungi</taxon>
        <taxon>Dikarya</taxon>
        <taxon>Ascomycota</taxon>
        <taxon>Pezizomycotina</taxon>
        <taxon>Sordariomycetes</taxon>
        <taxon>Sordariomycetidae</taxon>
        <taxon>Diaporthales</taxon>
        <taxon>Cytosporaceae</taxon>
        <taxon>Cytospora</taxon>
    </lineage>
</organism>
<feature type="region of interest" description="Disordered" evidence="1">
    <location>
        <begin position="213"/>
        <end position="246"/>
    </location>
</feature>
<reference evidence="3" key="1">
    <citation type="submission" date="2014-12" db="EMBL/GenBank/DDBJ databases">
        <title>Genome Sequence of Valsa Canker Pathogens Uncovers a Specific Adaption of Colonization on Woody Bark.</title>
        <authorList>
            <person name="Yin Z."/>
            <person name="Liu H."/>
            <person name="Gao X."/>
            <person name="Li Z."/>
            <person name="Song N."/>
            <person name="Ke X."/>
            <person name="Dai Q."/>
            <person name="Wu Y."/>
            <person name="Sun Y."/>
            <person name="Xu J.-R."/>
            <person name="Kang Z.K."/>
            <person name="Wang L."/>
            <person name="Huang L."/>
        </authorList>
    </citation>
    <scope>NUCLEOTIDE SEQUENCE [LARGE SCALE GENOMIC DNA]</scope>
    <source>
        <strain evidence="3">03-8</strain>
    </source>
</reference>
<feature type="compositionally biased region" description="Polar residues" evidence="1">
    <location>
        <begin position="234"/>
        <end position="246"/>
    </location>
</feature>
<name>A0A194W364_CYTMA</name>
<sequence length="531" mass="59401">MPTSVRPPSLPPSSATARPRVCLRHPGYGDLSPNILLVLPAVDSFDEPVSAPSHGHSAPSIPIRPGLHHRTVLTAGAIIANNAFDRAYLTRDQAGRVVVTTPLDGMLEPGNYWLQLRGNEPPLRADQTADTLGAERRHEDGFSIVTSSMPPPTPPAYSDPSTRSPQTQTPHTHTPSSTSPSSSPAPHMPTRYKPYPVVPSFRDWRFPHDRLPPEWKSPHHAPPQLSGPSAPAPHTNSPAPTPSEASSKCCITGYRMARKQCHLIPANQYQWFADNGMYRYASSIPGQISDKANIAFMRADIHLLFDQRRFAILPKPISSLTPTPSPSSSPLGRGSDPGSYAFAAHVLKDDEESGEFCDLYHNVAAQRSGINKLGREFLFARFAWTLFSHLQPFLESSTRRYIAITTRDETESRCSTTQLKWMNNKEWVECLTSRGEICDGSRKRTSSQVTRDEDLETDDAYQERWDLRSHSLESAHAYLDNLDPEERQIEENTMWYNEVGQYAADALDDNPDMDCGCLRRQRDRNFRRLPM</sequence>
<feature type="region of interest" description="Disordered" evidence="1">
    <location>
        <begin position="143"/>
        <end position="194"/>
    </location>
</feature>
<protein>
    <recommendedName>
        <fullName evidence="2">HNH nuclease domain-containing protein</fullName>
    </recommendedName>
</protein>
<evidence type="ECO:0000313" key="4">
    <source>
        <dbReference type="Proteomes" id="UP000078559"/>
    </source>
</evidence>
<dbReference type="Proteomes" id="UP000078559">
    <property type="component" value="Chromosome 6"/>
</dbReference>